<reference evidence="3" key="1">
    <citation type="submission" date="2012-11" db="EMBL/GenBank/DDBJ databases">
        <authorList>
            <person name="Lucero-Rivera Y.E."/>
            <person name="Tovar-Ramirez D."/>
        </authorList>
    </citation>
    <scope>NUCLEOTIDE SEQUENCE [LARGE SCALE GENOMIC DNA]</scope>
    <source>
        <strain evidence="3">Araruama</strain>
    </source>
</reference>
<dbReference type="AlphaFoldDB" id="A0A1V1NXS8"/>
<keyword evidence="1" id="KW-0732">Signal</keyword>
<sequence>DYDNDGDLDILLTGSSSSGYIAKVYRNTGGSFSEDTGFSLTGVYRSSVAFGDYDNDGDLDILLTGYTGSGRIAKVYRNTGGSFSEDTGIYLTGVASSSVAFGDFDNDNDLDILLTGNSDNGYIARIYRNNTETPNTAPSAPSHLTTIVSNDTVQLSWSAASDAETLSSSGLNYNLCVGASPYTCDILSPMSLPLSNGYRQIPARGMIQGLTATINNLPDGTYYWRVQAIDTAFTGSEFSAEASFVIGSPDISSIASQSTVENLTVTSISFCITSTNTSPCSLDLTISASNETLIPSQNISYVCNNNQYTLTIIPANNQTGSSSIFIVAKDSAGLTSSTSFEFIVHNVNYGAINNGSFETESLEGWTIVDLSDPFIPLTFTNQPTNAAHGWGPFFQIAPTDGDRAAVHGFDGSAGIIKMYQYVYIPEDGTILSFDYRAGWNMTLGGGTKYRIFDINIESPNGTLLQNKNFLSADPSVINYDTGLMTDSLSLAEFAQSIIKISFDFIVPENYSGPGLFQLDNLKLNVTPKIDIIPDQTINEGTATNPISILITDIDSAPCNLTLTFNSSNKNLIPISNISYACNDGNYTISVVPVSQQTGISTISLTCTDASGLTTSTSFNFTVNGAPALSSIENQQTVIDFPISIPFQLTDIEGGHMRISVSSSLTSLVMPENISFTGTNITSDGQNYTIHATASMPENITMIIQPVSGQSGDTMLTITIDDHGTFVQKAFAYSVLSPFTESENISLSGVYRSSVAFADYDNDGDLDIVLSGMSDS</sequence>
<dbReference type="SUPFAM" id="SSF69318">
    <property type="entry name" value="Integrin alpha N-terminal domain"/>
    <property type="match status" value="2"/>
</dbReference>
<dbReference type="Proteomes" id="UP000189670">
    <property type="component" value="Unassembled WGS sequence"/>
</dbReference>
<comment type="caution">
    <text evidence="2">The sequence shown here is derived from an EMBL/GenBank/DDBJ whole genome shotgun (WGS) entry which is preliminary data.</text>
</comment>
<organism evidence="2 3">
    <name type="scientific">Candidatus Magnetoglobus multicellularis str. Araruama</name>
    <dbReference type="NCBI Taxonomy" id="890399"/>
    <lineage>
        <taxon>Bacteria</taxon>
        <taxon>Pseudomonadati</taxon>
        <taxon>Thermodesulfobacteriota</taxon>
        <taxon>Desulfobacteria</taxon>
        <taxon>Desulfobacterales</taxon>
        <taxon>Desulfobacteraceae</taxon>
        <taxon>Candidatus Magnetoglobus</taxon>
    </lineage>
</organism>
<dbReference type="InterPro" id="IPR013517">
    <property type="entry name" value="FG-GAP"/>
</dbReference>
<dbReference type="EMBL" id="ATBP01001415">
    <property type="protein sequence ID" value="ETR67368.1"/>
    <property type="molecule type" value="Genomic_DNA"/>
</dbReference>
<proteinExistence type="predicted"/>
<dbReference type="PANTHER" id="PTHR44103:SF1">
    <property type="entry name" value="PROPROTEIN CONVERTASE P"/>
    <property type="match status" value="1"/>
</dbReference>
<accession>A0A1V1NXS8</accession>
<dbReference type="InterPro" id="IPR036116">
    <property type="entry name" value="FN3_sf"/>
</dbReference>
<dbReference type="Gene3D" id="2.60.40.10">
    <property type="entry name" value="Immunoglobulins"/>
    <property type="match status" value="2"/>
</dbReference>
<dbReference type="InterPro" id="IPR028994">
    <property type="entry name" value="Integrin_alpha_N"/>
</dbReference>
<name>A0A1V1NXS8_9BACT</name>
<dbReference type="InterPro" id="IPR013783">
    <property type="entry name" value="Ig-like_fold"/>
</dbReference>
<gene>
    <name evidence="2" type="ORF">OMM_11678</name>
</gene>
<evidence type="ECO:0000256" key="1">
    <source>
        <dbReference type="ARBA" id="ARBA00022729"/>
    </source>
</evidence>
<dbReference type="SUPFAM" id="SSF49265">
    <property type="entry name" value="Fibronectin type III"/>
    <property type="match status" value="1"/>
</dbReference>
<evidence type="ECO:0000313" key="3">
    <source>
        <dbReference type="Proteomes" id="UP000189670"/>
    </source>
</evidence>
<protein>
    <recommendedName>
        <fullName evidence="4">Fibronectin type-III domain-containing protein</fullName>
    </recommendedName>
</protein>
<evidence type="ECO:0008006" key="4">
    <source>
        <dbReference type="Google" id="ProtNLM"/>
    </source>
</evidence>
<dbReference type="Pfam" id="PF13517">
    <property type="entry name" value="FG-GAP_3"/>
    <property type="match status" value="1"/>
</dbReference>
<feature type="non-terminal residue" evidence="2">
    <location>
        <position position="1"/>
    </location>
</feature>
<feature type="non-terminal residue" evidence="2">
    <location>
        <position position="775"/>
    </location>
</feature>
<evidence type="ECO:0000313" key="2">
    <source>
        <dbReference type="EMBL" id="ETR67368.1"/>
    </source>
</evidence>
<dbReference type="PANTHER" id="PTHR44103">
    <property type="entry name" value="PROPROTEIN CONVERTASE P"/>
    <property type="match status" value="1"/>
</dbReference>